<reference evidence="19 20" key="1">
    <citation type="submission" date="2024-08" db="EMBL/GenBank/DDBJ databases">
        <authorList>
            <person name="Lu H."/>
        </authorList>
    </citation>
    <scope>NUCLEOTIDE SEQUENCE [LARGE SCALE GENOMIC DNA]</scope>
    <source>
        <strain evidence="19 20">BYS78W</strain>
    </source>
</reference>
<evidence type="ECO:0000256" key="5">
    <source>
        <dbReference type="ARBA" id="ARBA00022496"/>
    </source>
</evidence>
<dbReference type="Gene3D" id="2.40.170.20">
    <property type="entry name" value="TonB-dependent receptor, beta-barrel domain"/>
    <property type="match status" value="1"/>
</dbReference>
<accession>A0ABW7H933</accession>
<keyword evidence="11 14" id="KW-0472">Membrane</keyword>
<evidence type="ECO:0000313" key="19">
    <source>
        <dbReference type="EMBL" id="MFG6486183.1"/>
    </source>
</evidence>
<evidence type="ECO:0000256" key="10">
    <source>
        <dbReference type="ARBA" id="ARBA00023077"/>
    </source>
</evidence>
<evidence type="ECO:0000256" key="1">
    <source>
        <dbReference type="ARBA" id="ARBA00004571"/>
    </source>
</evidence>
<keyword evidence="12 19" id="KW-0675">Receptor</keyword>
<sequence length="846" mass="89492">MKSPTARHPALTPLAQLLAMSLAALALPTQAQTAPATDAPKSADVVGLERVVTTASSGAKSKLRSSVSVTDVDQEVIRDYGAHTEAEVLLLIPGIRTDATAGPGGNANITVRGLPISSGGSKYVQLQEDGLPTVQFGDMNFGNNDYWTRFDNNVDSIQTLRGGSSSVFASHAPGAVINYISKTGKEQGGNVGITRGVNYNETRFDADYGGKLAPDLYFHVGGYYREGEGIRKTTSNALNGYQLKGNLTKEWNGGKGFVRVNFKLLDEHAPTTPQTFVNGTLSGNTIGGFSKAPGYDGTRDSQYSIYNSSMPSYNPSTRTLSQSSLVNGITSNMKSLGFEFHNELDNGITIDDKFRKSTNSGAFQAQFWNLMTLPNLLSGFGAGSTAKYYNGPGAGTAVTSANLGAGLVSQGAAINVQSPDMGTLFNDLSVNKTFKVDAVTLDAKAGWFHSRQNVVQTWAINERVVEAAPNGRVIDVYDASGAALTTAGLTGYNNQWGACCARDINAQFTTDATYLSLNAAAGDFDFDGGVRRETFKSNARYAGSKQVVGGVDLNGDGAITGAEKNVYVSDIANPGLSNYGISYTNYSFGVNYRLNKDASVFVRTSKGNRAIADRLLYSANIDPTTGQLTSGGKTAALAPVKQNEIGLKHRGNTEFGYYGVSATLFHSTTQEFDYDQTRQDNPALPNYQGPKLNVLGYKADGLELETSGGVGNFSLAFNLVYSKEQITQNLGSPGVIGKTPNGAPKVRFTISPRYTVGSFAIGATVRGQTSVYNDDANSSQVKGHYIVNAFANYDFGNGLTGAFNVGNLFDKVAPAGTAGMIAGSTTLVGAGMEPGRTMGVSLRYGF</sequence>
<evidence type="ECO:0000259" key="18">
    <source>
        <dbReference type="Pfam" id="PF07715"/>
    </source>
</evidence>
<protein>
    <submittedName>
        <fullName evidence="19">TonB-dependent receptor domain-containing protein</fullName>
    </submittedName>
</protein>
<keyword evidence="9" id="KW-0406">Ion transport</keyword>
<dbReference type="InterPro" id="IPR037066">
    <property type="entry name" value="Plug_dom_sf"/>
</dbReference>
<dbReference type="Pfam" id="PF00593">
    <property type="entry name" value="TonB_dep_Rec_b-barrel"/>
    <property type="match status" value="1"/>
</dbReference>
<keyword evidence="3 14" id="KW-0813">Transport</keyword>
<comment type="similarity">
    <text evidence="2 14 15">Belongs to the TonB-dependent receptor family.</text>
</comment>
<name>A0ABW7H933_9BURK</name>
<keyword evidence="5" id="KW-0410">Iron transport</keyword>
<comment type="caution">
    <text evidence="19">The sequence shown here is derived from an EMBL/GenBank/DDBJ whole genome shotgun (WGS) entry which is preliminary data.</text>
</comment>
<evidence type="ECO:0000256" key="8">
    <source>
        <dbReference type="ARBA" id="ARBA00023004"/>
    </source>
</evidence>
<dbReference type="EMBL" id="JBIGIC010000002">
    <property type="protein sequence ID" value="MFG6486183.1"/>
    <property type="molecule type" value="Genomic_DNA"/>
</dbReference>
<gene>
    <name evidence="19" type="ORF">ACG04R_05830</name>
</gene>
<feature type="domain" description="TonB-dependent receptor plug" evidence="18">
    <location>
        <begin position="63"/>
        <end position="176"/>
    </location>
</feature>
<dbReference type="PANTHER" id="PTHR32552">
    <property type="entry name" value="FERRICHROME IRON RECEPTOR-RELATED"/>
    <property type="match status" value="1"/>
</dbReference>
<evidence type="ECO:0000256" key="15">
    <source>
        <dbReference type="RuleBase" id="RU003357"/>
    </source>
</evidence>
<keyword evidence="8" id="KW-0408">Iron</keyword>
<evidence type="ECO:0000256" key="13">
    <source>
        <dbReference type="ARBA" id="ARBA00023237"/>
    </source>
</evidence>
<dbReference type="Gene3D" id="2.170.130.10">
    <property type="entry name" value="TonB-dependent receptor, plug domain"/>
    <property type="match status" value="1"/>
</dbReference>
<dbReference type="Pfam" id="PF07715">
    <property type="entry name" value="Plug"/>
    <property type="match status" value="1"/>
</dbReference>
<dbReference type="PANTHER" id="PTHR32552:SF89">
    <property type="entry name" value="CATECHOLATE SIDEROPHORE RECEPTOR FIU"/>
    <property type="match status" value="1"/>
</dbReference>
<dbReference type="InterPro" id="IPR039426">
    <property type="entry name" value="TonB-dep_rcpt-like"/>
</dbReference>
<evidence type="ECO:0000256" key="11">
    <source>
        <dbReference type="ARBA" id="ARBA00023136"/>
    </source>
</evidence>
<evidence type="ECO:0000259" key="17">
    <source>
        <dbReference type="Pfam" id="PF00593"/>
    </source>
</evidence>
<keyword evidence="13 14" id="KW-0998">Cell outer membrane</keyword>
<proteinExistence type="inferred from homology"/>
<evidence type="ECO:0000256" key="14">
    <source>
        <dbReference type="PROSITE-ProRule" id="PRU01360"/>
    </source>
</evidence>
<dbReference type="InterPro" id="IPR036942">
    <property type="entry name" value="Beta-barrel_TonB_sf"/>
</dbReference>
<keyword evidence="10 15" id="KW-0798">TonB box</keyword>
<evidence type="ECO:0000256" key="4">
    <source>
        <dbReference type="ARBA" id="ARBA00022452"/>
    </source>
</evidence>
<keyword evidence="4 14" id="KW-1134">Transmembrane beta strand</keyword>
<evidence type="ECO:0000256" key="16">
    <source>
        <dbReference type="SAM" id="SignalP"/>
    </source>
</evidence>
<evidence type="ECO:0000256" key="3">
    <source>
        <dbReference type="ARBA" id="ARBA00022448"/>
    </source>
</evidence>
<evidence type="ECO:0000256" key="6">
    <source>
        <dbReference type="ARBA" id="ARBA00022692"/>
    </source>
</evidence>
<dbReference type="PROSITE" id="PS52016">
    <property type="entry name" value="TONB_DEPENDENT_REC_3"/>
    <property type="match status" value="1"/>
</dbReference>
<evidence type="ECO:0000256" key="2">
    <source>
        <dbReference type="ARBA" id="ARBA00009810"/>
    </source>
</evidence>
<evidence type="ECO:0000313" key="20">
    <source>
        <dbReference type="Proteomes" id="UP001606134"/>
    </source>
</evidence>
<dbReference type="RefSeq" id="WP_394407153.1">
    <property type="nucleotide sequence ID" value="NZ_JBIGIC010000002.1"/>
</dbReference>
<comment type="subcellular location">
    <subcellularLocation>
        <location evidence="1 14">Cell outer membrane</location>
        <topology evidence="1 14">Multi-pass membrane protein</topology>
    </subcellularLocation>
</comment>
<dbReference type="Proteomes" id="UP001606134">
    <property type="component" value="Unassembled WGS sequence"/>
</dbReference>
<keyword evidence="6 14" id="KW-0812">Transmembrane</keyword>
<feature type="domain" description="TonB-dependent receptor-like beta-barrel" evidence="17">
    <location>
        <begin position="483"/>
        <end position="808"/>
    </location>
</feature>
<evidence type="ECO:0000256" key="12">
    <source>
        <dbReference type="ARBA" id="ARBA00023170"/>
    </source>
</evidence>
<evidence type="ECO:0000256" key="9">
    <source>
        <dbReference type="ARBA" id="ARBA00023065"/>
    </source>
</evidence>
<keyword evidence="20" id="KW-1185">Reference proteome</keyword>
<feature type="signal peptide" evidence="16">
    <location>
        <begin position="1"/>
        <end position="26"/>
    </location>
</feature>
<organism evidence="19 20">
    <name type="scientific">Pelomonas candidula</name>
    <dbReference type="NCBI Taxonomy" id="3299025"/>
    <lineage>
        <taxon>Bacteria</taxon>
        <taxon>Pseudomonadati</taxon>
        <taxon>Pseudomonadota</taxon>
        <taxon>Betaproteobacteria</taxon>
        <taxon>Burkholderiales</taxon>
        <taxon>Sphaerotilaceae</taxon>
        <taxon>Roseateles</taxon>
    </lineage>
</organism>
<feature type="chain" id="PRO_5045459459" evidence="16">
    <location>
        <begin position="27"/>
        <end position="846"/>
    </location>
</feature>
<evidence type="ECO:0000256" key="7">
    <source>
        <dbReference type="ARBA" id="ARBA00022729"/>
    </source>
</evidence>
<dbReference type="InterPro" id="IPR012910">
    <property type="entry name" value="Plug_dom"/>
</dbReference>
<dbReference type="InterPro" id="IPR000531">
    <property type="entry name" value="Beta-barrel_TonB"/>
</dbReference>
<keyword evidence="7 16" id="KW-0732">Signal</keyword>
<dbReference type="SUPFAM" id="SSF56935">
    <property type="entry name" value="Porins"/>
    <property type="match status" value="1"/>
</dbReference>